<name>A0A0B7A641_9EUPU</name>
<dbReference type="AlphaFoldDB" id="A0A0B7A641"/>
<evidence type="ECO:0000313" key="1">
    <source>
        <dbReference type="EMBL" id="CEK75471.1"/>
    </source>
</evidence>
<accession>A0A0B7A641</accession>
<sequence length="83" mass="9625">MLYISKENGDTYIVYKEVNYLHGISSQWLQREELSVVILVRGQQRDVPSPSLQLTTNKRNTDRERESTILSVSSYLHITLCPL</sequence>
<proteinExistence type="predicted"/>
<gene>
    <name evidence="1" type="primary">ORF95680</name>
</gene>
<organism evidence="1">
    <name type="scientific">Arion vulgaris</name>
    <dbReference type="NCBI Taxonomy" id="1028688"/>
    <lineage>
        <taxon>Eukaryota</taxon>
        <taxon>Metazoa</taxon>
        <taxon>Spiralia</taxon>
        <taxon>Lophotrochozoa</taxon>
        <taxon>Mollusca</taxon>
        <taxon>Gastropoda</taxon>
        <taxon>Heterobranchia</taxon>
        <taxon>Euthyneura</taxon>
        <taxon>Panpulmonata</taxon>
        <taxon>Eupulmonata</taxon>
        <taxon>Stylommatophora</taxon>
        <taxon>Helicina</taxon>
        <taxon>Arionoidea</taxon>
        <taxon>Arionidae</taxon>
        <taxon>Arion</taxon>
    </lineage>
</organism>
<protein>
    <submittedName>
        <fullName evidence="1">Uncharacterized protein</fullName>
    </submittedName>
</protein>
<dbReference type="EMBL" id="HACG01028606">
    <property type="protein sequence ID" value="CEK75471.1"/>
    <property type="molecule type" value="Transcribed_RNA"/>
</dbReference>
<reference evidence="1" key="1">
    <citation type="submission" date="2014-12" db="EMBL/GenBank/DDBJ databases">
        <title>Insight into the proteome of Arion vulgaris.</title>
        <authorList>
            <person name="Aradska J."/>
            <person name="Bulat T."/>
            <person name="Smidak R."/>
            <person name="Sarate P."/>
            <person name="Gangsoo J."/>
            <person name="Sialana F."/>
            <person name="Bilban M."/>
            <person name="Lubec G."/>
        </authorList>
    </citation>
    <scope>NUCLEOTIDE SEQUENCE</scope>
    <source>
        <tissue evidence="1">Skin</tissue>
    </source>
</reference>